<keyword evidence="5" id="KW-0963">Cytoplasm</keyword>
<evidence type="ECO:0000256" key="11">
    <source>
        <dbReference type="ARBA" id="ARBA00047836"/>
    </source>
</evidence>
<reference evidence="16" key="1">
    <citation type="submission" date="2011-10" db="EMBL/GenBank/DDBJ databases">
        <title>The complete genome of chromosome of Thermovirga lienii DSM 17291.</title>
        <authorList>
            <consortium name="US DOE Joint Genome Institute (JGI-PGF)"/>
            <person name="Lucas S."/>
            <person name="Copeland A."/>
            <person name="Lapidus A."/>
            <person name="Glavina del Rio T."/>
            <person name="Dalin E."/>
            <person name="Tice H."/>
            <person name="Bruce D."/>
            <person name="Goodwin L."/>
            <person name="Pitluck S."/>
            <person name="Peters L."/>
            <person name="Mikhailova N."/>
            <person name="Saunders E."/>
            <person name="Kyrpides N."/>
            <person name="Mavromatis K."/>
            <person name="Ivanova N."/>
            <person name="Last F.I."/>
            <person name="Brettin T."/>
            <person name="Detter J.C."/>
            <person name="Han C."/>
            <person name="Larimer F."/>
            <person name="Land M."/>
            <person name="Hauser L."/>
            <person name="Markowitz V."/>
            <person name="Cheng J.-F."/>
            <person name="Hugenholtz P."/>
            <person name="Woyke T."/>
            <person name="Wu D."/>
            <person name="Spring S."/>
            <person name="Schroeder M."/>
            <person name="Brambilla E.-M."/>
            <person name="Klenk H.-P."/>
            <person name="Eisen J.A."/>
        </authorList>
    </citation>
    <scope>NUCLEOTIDE SEQUENCE [LARGE SCALE GENOMIC DNA]</scope>
    <source>
        <strain evidence="16">ATCC BAA-1197 / DSM 17291 / Cas60314</strain>
    </source>
</reference>
<evidence type="ECO:0000256" key="13">
    <source>
        <dbReference type="PIRNR" id="PIRNR001365"/>
    </source>
</evidence>
<dbReference type="InterPro" id="IPR002220">
    <property type="entry name" value="DapA-like"/>
</dbReference>
<dbReference type="PANTHER" id="PTHR12128:SF66">
    <property type="entry name" value="4-HYDROXY-2-OXOGLUTARATE ALDOLASE, MITOCHONDRIAL"/>
    <property type="match status" value="1"/>
</dbReference>
<dbReference type="EC" id="4.3.3.7" evidence="4 12"/>
<evidence type="ECO:0000256" key="4">
    <source>
        <dbReference type="ARBA" id="ARBA00012086"/>
    </source>
</evidence>
<comment type="function">
    <text evidence="1">Catalyzes the condensation of (S)-aspartate-beta-semialdehyde [(S)-ASA] and pyruvate to 4-hydroxy-tetrahydrodipicolinate (HTPA).</text>
</comment>
<feature type="active site" description="Schiff-base intermediate with substrate" evidence="14">
    <location>
        <position position="170"/>
    </location>
</feature>
<dbReference type="PRINTS" id="PR00146">
    <property type="entry name" value="DHPICSNTHASE"/>
</dbReference>
<evidence type="ECO:0000256" key="2">
    <source>
        <dbReference type="ARBA" id="ARBA00005120"/>
    </source>
</evidence>
<evidence type="ECO:0000256" key="10">
    <source>
        <dbReference type="ARBA" id="ARBA00023270"/>
    </source>
</evidence>
<dbReference type="NCBIfam" id="TIGR00674">
    <property type="entry name" value="dapA"/>
    <property type="match status" value="1"/>
</dbReference>
<dbReference type="GO" id="GO:0008840">
    <property type="term" value="F:4-hydroxy-tetrahydrodipicolinate synthase activity"/>
    <property type="evidence" value="ECO:0007669"/>
    <property type="project" value="UniProtKB-UniRule"/>
</dbReference>
<evidence type="ECO:0000256" key="8">
    <source>
        <dbReference type="ARBA" id="ARBA00023154"/>
    </source>
</evidence>
<evidence type="ECO:0000256" key="7">
    <source>
        <dbReference type="ARBA" id="ARBA00022915"/>
    </source>
</evidence>
<dbReference type="eggNOG" id="COG0329">
    <property type="taxonomic scope" value="Bacteria"/>
</dbReference>
<dbReference type="InterPro" id="IPR020625">
    <property type="entry name" value="Schiff_base-form_aldolases_AS"/>
</dbReference>
<sequence>MEGVVKMKLEGIFAPIPTPFDDNYELDLNALKKNMDYWLTTPLDGIVAAGSNGEWPLLTYEEKIKLFEACVKYAGGKVKVIAGTHCPSTQETIALSKEAARVGCDAVLVLPPHYYKGQNTQESLKRYFFELADNTPIPVVLYNMPANTGFNMDHKTVKTLSEHPNIIGIKDSSADIVQICQICKNTPSDFNVFAGSGSYFLPSLAVGCSGGTMAVANIFAKPCKEIFEHFNNGDIKNAQKIQLALVDINQAVTKRYGVPGLKAAMEIAGLYGGPPRPPLLPVSKEIREEIKGIYNDFKNFYEGGK</sequence>
<comment type="similarity">
    <text evidence="3 13">Belongs to the DapA family.</text>
</comment>
<dbReference type="InterPro" id="IPR005263">
    <property type="entry name" value="DapA"/>
</dbReference>
<keyword evidence="10" id="KW-0704">Schiff base</keyword>
<dbReference type="UniPathway" id="UPA00034">
    <property type="reaction ID" value="UER00017"/>
</dbReference>
<evidence type="ECO:0000256" key="3">
    <source>
        <dbReference type="ARBA" id="ARBA00007592"/>
    </source>
</evidence>
<comment type="catalytic activity">
    <reaction evidence="11">
        <text>L-aspartate 4-semialdehyde + pyruvate = (2S,4S)-4-hydroxy-2,3,4,5-tetrahydrodipicolinate + H2O + H(+)</text>
        <dbReference type="Rhea" id="RHEA:34171"/>
        <dbReference type="ChEBI" id="CHEBI:15361"/>
        <dbReference type="ChEBI" id="CHEBI:15377"/>
        <dbReference type="ChEBI" id="CHEBI:15378"/>
        <dbReference type="ChEBI" id="CHEBI:67139"/>
        <dbReference type="ChEBI" id="CHEBI:537519"/>
        <dbReference type="EC" id="4.3.3.7"/>
    </reaction>
</comment>
<dbReference type="CDD" id="cd00408">
    <property type="entry name" value="DHDPS-like"/>
    <property type="match status" value="1"/>
</dbReference>
<dbReference type="Pfam" id="PF00701">
    <property type="entry name" value="DHDPS"/>
    <property type="match status" value="1"/>
</dbReference>
<dbReference type="STRING" id="580340.Tlie_1310"/>
<dbReference type="EMBL" id="CP003096">
    <property type="protein sequence ID" value="AER67040.1"/>
    <property type="molecule type" value="Genomic_DNA"/>
</dbReference>
<dbReference type="PIRSF" id="PIRSF001365">
    <property type="entry name" value="DHDPS"/>
    <property type="match status" value="1"/>
</dbReference>
<evidence type="ECO:0000256" key="12">
    <source>
        <dbReference type="NCBIfam" id="TIGR00674"/>
    </source>
</evidence>
<keyword evidence="9 13" id="KW-0456">Lyase</keyword>
<protein>
    <recommendedName>
        <fullName evidence="4 12">4-hydroxy-tetrahydrodipicolinate synthase</fullName>
        <ecNumber evidence="4 12">4.3.3.7</ecNumber>
    </recommendedName>
</protein>
<dbReference type="AlphaFoldDB" id="G7V653"/>
<dbReference type="Gene3D" id="3.20.20.70">
    <property type="entry name" value="Aldolase class I"/>
    <property type="match status" value="1"/>
</dbReference>
<dbReference type="PROSITE" id="PS00666">
    <property type="entry name" value="DHDPS_2"/>
    <property type="match status" value="1"/>
</dbReference>
<proteinExistence type="inferred from homology"/>
<feature type="active site" description="Proton donor/acceptor" evidence="14">
    <location>
        <position position="142"/>
    </location>
</feature>
<keyword evidence="8" id="KW-0457">Lysine biosynthesis</keyword>
<dbReference type="InterPro" id="IPR013785">
    <property type="entry name" value="Aldolase_TIM"/>
</dbReference>
<evidence type="ECO:0000256" key="6">
    <source>
        <dbReference type="ARBA" id="ARBA00022605"/>
    </source>
</evidence>
<gene>
    <name evidence="15" type="ordered locus">Tlie_1310</name>
</gene>
<reference evidence="15 16" key="2">
    <citation type="journal article" date="2012" name="Stand. Genomic Sci.">
        <title>Genome sequence of the moderately thermophilic, amino-acid-degrading and sulfur-reducing bacterium Thermovirga lienii type strain (Cas60314(T)).</title>
        <authorList>
            <person name="Goker M."/>
            <person name="Saunders E."/>
            <person name="Lapidus A."/>
            <person name="Nolan M."/>
            <person name="Lucas S."/>
            <person name="Hammon N."/>
            <person name="Deshpande S."/>
            <person name="Cheng J.F."/>
            <person name="Han C."/>
            <person name="Tapia R."/>
            <person name="Goodwin L.A."/>
            <person name="Pitluck S."/>
            <person name="Liolios K."/>
            <person name="Mavromatis K."/>
            <person name="Pagani I."/>
            <person name="Ivanova N."/>
            <person name="Mikhailova N."/>
            <person name="Pati A."/>
            <person name="Chen A."/>
            <person name="Palaniappan K."/>
            <person name="Land M."/>
            <person name="Chang Y.J."/>
            <person name="Jeffries C.D."/>
            <person name="Brambilla E.M."/>
            <person name="Rohde M."/>
            <person name="Spring S."/>
            <person name="Detter J.C."/>
            <person name="Woyke T."/>
            <person name="Bristow J."/>
            <person name="Eisen J.A."/>
            <person name="Markowitz V."/>
            <person name="Hugenholtz P."/>
            <person name="Kyrpides N.C."/>
            <person name="Klenk H.P."/>
        </authorList>
    </citation>
    <scope>NUCLEOTIDE SEQUENCE [LARGE SCALE GENOMIC DNA]</scope>
    <source>
        <strain evidence="16">ATCC BAA-1197 / DSM 17291 / Cas60314</strain>
    </source>
</reference>
<evidence type="ECO:0000256" key="14">
    <source>
        <dbReference type="PIRSR" id="PIRSR001365-1"/>
    </source>
</evidence>
<comment type="pathway">
    <text evidence="2">Amino-acid biosynthesis; L-lysine biosynthesis via DAP pathway; (S)-tetrahydrodipicolinate from L-aspartate: step 3/4.</text>
</comment>
<evidence type="ECO:0000256" key="1">
    <source>
        <dbReference type="ARBA" id="ARBA00003294"/>
    </source>
</evidence>
<evidence type="ECO:0000313" key="16">
    <source>
        <dbReference type="Proteomes" id="UP000005868"/>
    </source>
</evidence>
<organism evidence="15 16">
    <name type="scientific">Thermovirga lienii (strain ATCC BAA-1197 / DSM 17291 / Cas60314)</name>
    <dbReference type="NCBI Taxonomy" id="580340"/>
    <lineage>
        <taxon>Bacteria</taxon>
        <taxon>Thermotogati</taxon>
        <taxon>Synergistota</taxon>
        <taxon>Synergistia</taxon>
        <taxon>Synergistales</taxon>
        <taxon>Thermovirgaceae</taxon>
        <taxon>Thermovirga</taxon>
    </lineage>
</organism>
<dbReference type="Proteomes" id="UP000005868">
    <property type="component" value="Chromosome"/>
</dbReference>
<dbReference type="SMART" id="SM01130">
    <property type="entry name" value="DHDPS"/>
    <property type="match status" value="1"/>
</dbReference>
<keyword evidence="16" id="KW-1185">Reference proteome</keyword>
<dbReference type="KEGG" id="tli:Tlie_1310"/>
<dbReference type="GO" id="GO:0009089">
    <property type="term" value="P:lysine biosynthetic process via diaminopimelate"/>
    <property type="evidence" value="ECO:0007669"/>
    <property type="project" value="UniProtKB-UniRule"/>
</dbReference>
<evidence type="ECO:0000313" key="15">
    <source>
        <dbReference type="EMBL" id="AER67040.1"/>
    </source>
</evidence>
<dbReference type="PANTHER" id="PTHR12128">
    <property type="entry name" value="DIHYDRODIPICOLINATE SYNTHASE"/>
    <property type="match status" value="1"/>
</dbReference>
<name>G7V653_THELD</name>
<evidence type="ECO:0000256" key="5">
    <source>
        <dbReference type="ARBA" id="ARBA00022490"/>
    </source>
</evidence>
<evidence type="ECO:0000256" key="9">
    <source>
        <dbReference type="ARBA" id="ARBA00023239"/>
    </source>
</evidence>
<dbReference type="SUPFAM" id="SSF51569">
    <property type="entry name" value="Aldolase"/>
    <property type="match status" value="1"/>
</dbReference>
<accession>G7V653</accession>
<keyword evidence="7" id="KW-0220">Diaminopimelate biosynthesis</keyword>
<dbReference type="GO" id="GO:0019877">
    <property type="term" value="P:diaminopimelate biosynthetic process"/>
    <property type="evidence" value="ECO:0007669"/>
    <property type="project" value="UniProtKB-KW"/>
</dbReference>
<keyword evidence="6" id="KW-0028">Amino-acid biosynthesis</keyword>
<dbReference type="HOGENOM" id="CLU_049343_0_1_0"/>